<proteinExistence type="inferred from homology"/>
<dbReference type="Gene3D" id="3.50.50.100">
    <property type="match status" value="1"/>
</dbReference>
<reference evidence="6 7" key="1">
    <citation type="journal article" date="2017" name="BMC Genomics">
        <title>Chromosome level assembly and secondary metabolite potential of the parasitic fungus Cordyceps militaris.</title>
        <authorList>
            <person name="Kramer G.J."/>
            <person name="Nodwell J.R."/>
        </authorList>
    </citation>
    <scope>NUCLEOTIDE SEQUENCE [LARGE SCALE GENOMIC DNA]</scope>
    <source>
        <strain evidence="6 7">ATCC 34164</strain>
    </source>
</reference>
<keyword evidence="4" id="KW-0560">Oxidoreductase</keyword>
<evidence type="ECO:0000256" key="4">
    <source>
        <dbReference type="ARBA" id="ARBA00023002"/>
    </source>
</evidence>
<protein>
    <submittedName>
        <fullName evidence="6">AMID-like mitochondrial oxidoreductase</fullName>
    </submittedName>
</protein>
<dbReference type="PANTHER" id="PTHR43735:SF3">
    <property type="entry name" value="FERROPTOSIS SUPPRESSOR PROTEIN 1"/>
    <property type="match status" value="1"/>
</dbReference>
<dbReference type="AlphaFoldDB" id="A0A2H4SPJ9"/>
<comment type="similarity">
    <text evidence="1">Belongs to the FAD-dependent oxidoreductase family.</text>
</comment>
<evidence type="ECO:0000313" key="7">
    <source>
        <dbReference type="Proteomes" id="UP000323067"/>
    </source>
</evidence>
<evidence type="ECO:0000256" key="3">
    <source>
        <dbReference type="ARBA" id="ARBA00022827"/>
    </source>
</evidence>
<sequence>MTGTGKTVVVLGGSIGGLGVAHRLLKKTLPKHPDLKVILVSKNSHFYWNVAAVRAIIPDAVQDEELLQPIGPGLAQYNTSAHPAAAEFVLGAAQSIDTTARTVTIETADDADGSPRRRTVRYDYLVLATGSRSAAPGLPWKADGTYADLIAELHGTAARVRAAAHIVVAGGGATGVEVCGELRHECPDTRVVLVAGSGEALLGGDATAPALERALTDMGVVVRKGVRTVGTRDTADGRTEVALSNGETIVTDLYLQTVGMAPNSEFIPDELLDDKKLVKADEYMRVTGADNVWAVGDIVGKPSAGYLITEVQASCVATNISSVLSGKEQQPRGSTMDIILVSTGRCGGVGRYGWLPIPSFAVWVAKSRTLGVERTPKFVDGSIW</sequence>
<dbReference type="PRINTS" id="PR00368">
    <property type="entry name" value="FADPNR"/>
</dbReference>
<organism evidence="6 7">
    <name type="scientific">Cordyceps militaris</name>
    <name type="common">Caterpillar fungus</name>
    <name type="synonym">Clavaria militaris</name>
    <dbReference type="NCBI Taxonomy" id="73501"/>
    <lineage>
        <taxon>Eukaryota</taxon>
        <taxon>Fungi</taxon>
        <taxon>Dikarya</taxon>
        <taxon>Ascomycota</taxon>
        <taxon>Pezizomycotina</taxon>
        <taxon>Sordariomycetes</taxon>
        <taxon>Hypocreomycetidae</taxon>
        <taxon>Hypocreales</taxon>
        <taxon>Cordycipitaceae</taxon>
        <taxon>Cordyceps</taxon>
    </lineage>
</organism>
<dbReference type="GO" id="GO:0050660">
    <property type="term" value="F:flavin adenine dinucleotide binding"/>
    <property type="evidence" value="ECO:0007669"/>
    <property type="project" value="TreeGrafter"/>
</dbReference>
<evidence type="ECO:0000256" key="2">
    <source>
        <dbReference type="ARBA" id="ARBA00022630"/>
    </source>
</evidence>
<dbReference type="Pfam" id="PF07992">
    <property type="entry name" value="Pyr_redox_2"/>
    <property type="match status" value="1"/>
</dbReference>
<gene>
    <name evidence="6" type="ORF">A9K55_004558</name>
</gene>
<dbReference type="EMBL" id="CP023325">
    <property type="protein sequence ID" value="ATY65032.1"/>
    <property type="molecule type" value="Genomic_DNA"/>
</dbReference>
<dbReference type="GO" id="GO:0005737">
    <property type="term" value="C:cytoplasm"/>
    <property type="evidence" value="ECO:0007669"/>
    <property type="project" value="TreeGrafter"/>
</dbReference>
<evidence type="ECO:0000313" key="6">
    <source>
        <dbReference type="EMBL" id="ATY65032.1"/>
    </source>
</evidence>
<evidence type="ECO:0000256" key="1">
    <source>
        <dbReference type="ARBA" id="ARBA00006442"/>
    </source>
</evidence>
<dbReference type="OrthoDB" id="202203at2759"/>
<dbReference type="InterPro" id="IPR023753">
    <property type="entry name" value="FAD/NAD-binding_dom"/>
</dbReference>
<dbReference type="InterPro" id="IPR036188">
    <property type="entry name" value="FAD/NAD-bd_sf"/>
</dbReference>
<name>A0A2H4SPJ9_CORMI</name>
<dbReference type="Proteomes" id="UP000323067">
    <property type="component" value="Chromosome v"/>
</dbReference>
<feature type="domain" description="FAD/NAD(P)-binding" evidence="5">
    <location>
        <begin position="7"/>
        <end position="302"/>
    </location>
</feature>
<dbReference type="SUPFAM" id="SSF51905">
    <property type="entry name" value="FAD/NAD(P)-binding domain"/>
    <property type="match status" value="1"/>
</dbReference>
<dbReference type="PRINTS" id="PR00411">
    <property type="entry name" value="PNDRDTASEI"/>
</dbReference>
<dbReference type="GO" id="GO:0004174">
    <property type="term" value="F:electron-transferring-flavoprotein dehydrogenase activity"/>
    <property type="evidence" value="ECO:0007669"/>
    <property type="project" value="TreeGrafter"/>
</dbReference>
<dbReference type="VEuPathDB" id="FungiDB:CCM_04074"/>
<dbReference type="PANTHER" id="PTHR43735">
    <property type="entry name" value="APOPTOSIS-INDUCING FACTOR 1"/>
    <property type="match status" value="1"/>
</dbReference>
<dbReference type="VEuPathDB" id="FungiDB:A9K55_004558"/>
<keyword evidence="3" id="KW-0274">FAD</keyword>
<evidence type="ECO:0000259" key="5">
    <source>
        <dbReference type="Pfam" id="PF07992"/>
    </source>
</evidence>
<keyword evidence="2" id="KW-0285">Flavoprotein</keyword>
<accession>A0A2H4SPJ9</accession>